<keyword evidence="2" id="KW-0732">Signal</keyword>
<proteinExistence type="predicted"/>
<organism evidence="3">
    <name type="scientific">Planktothricoides raciborskii GIHE-MW2</name>
    <dbReference type="NCBI Taxonomy" id="2792601"/>
    <lineage>
        <taxon>Bacteria</taxon>
        <taxon>Bacillati</taxon>
        <taxon>Cyanobacteriota</taxon>
        <taxon>Cyanophyceae</taxon>
        <taxon>Oscillatoriophycideae</taxon>
        <taxon>Oscillatoriales</taxon>
        <taxon>Oscillatoriaceae</taxon>
        <taxon>Planktothricoides</taxon>
    </lineage>
</organism>
<reference evidence="3" key="1">
    <citation type="submission" date="2024-07" db="EMBL/GenBank/DDBJ databases">
        <authorList>
            <person name="Kim Y.J."/>
            <person name="Jeong J.Y."/>
        </authorList>
    </citation>
    <scope>NUCLEOTIDE SEQUENCE</scope>
    <source>
        <strain evidence="3">GIHE-MW2</strain>
    </source>
</reference>
<gene>
    <name evidence="3" type="ORF">ABWT76_000761</name>
</gene>
<name>A0AAU8JGV1_9CYAN</name>
<evidence type="ECO:0000256" key="1">
    <source>
        <dbReference type="SAM" id="MobiDB-lite"/>
    </source>
</evidence>
<sequence length="373" mass="41076">MLVSFASIRLFALIHLFSLPLVASLSLMPSAAAQEAMPENNSANSDNSANSQQSNPTTNPLGFSPNSENPTRPQNLRPLAQETSVLSLVGGNRLMAEAKSAIAEENYALAAEKLQQARQIFNQLSNFHQQLSSTFSGLDNKVAEWHRYQAVETAQKRDEATYELALIHRRQNEPELSVPLLIQVIQSQGIGRELGAQADQLLLELGFGPRTSEANSDPETIPPLARENSLLGIEAGKRLLEKAREAIAQENYAGAIEQLQQTRGMLNQLSNFSEQLAAAFSGIDNDKSDFYRDRAVETAQMRDEATYQLALVHRADNKPELAIPLLIQIIRSQQPTRELGQQAYQQLYELGFVDAPYSNNASESTPGNFSSNP</sequence>
<feature type="signal peptide" evidence="2">
    <location>
        <begin position="1"/>
        <end position="33"/>
    </location>
</feature>
<dbReference type="EMBL" id="CP159837">
    <property type="protein sequence ID" value="XCM37949.1"/>
    <property type="molecule type" value="Genomic_DNA"/>
</dbReference>
<dbReference type="AlphaFoldDB" id="A0AAU8JGV1"/>
<feature type="compositionally biased region" description="Low complexity" evidence="1">
    <location>
        <begin position="40"/>
        <end position="55"/>
    </location>
</feature>
<protein>
    <submittedName>
        <fullName evidence="3">Uncharacterized protein</fullName>
    </submittedName>
</protein>
<feature type="region of interest" description="Disordered" evidence="1">
    <location>
        <begin position="36"/>
        <end position="75"/>
    </location>
</feature>
<feature type="compositionally biased region" description="Polar residues" evidence="1">
    <location>
        <begin position="56"/>
        <end position="74"/>
    </location>
</feature>
<evidence type="ECO:0000256" key="2">
    <source>
        <dbReference type="SAM" id="SignalP"/>
    </source>
</evidence>
<feature type="chain" id="PRO_5043392279" evidence="2">
    <location>
        <begin position="34"/>
        <end position="373"/>
    </location>
</feature>
<accession>A0AAU8JGV1</accession>
<evidence type="ECO:0000313" key="3">
    <source>
        <dbReference type="EMBL" id="XCM37949.1"/>
    </source>
</evidence>
<dbReference type="RefSeq" id="WP_072160926.1">
    <property type="nucleotide sequence ID" value="NZ_CP159837.1"/>
</dbReference>